<protein>
    <submittedName>
        <fullName evidence="4">9013_t:CDS:1</fullName>
    </submittedName>
</protein>
<evidence type="ECO:0000313" key="4">
    <source>
        <dbReference type="EMBL" id="CAG8540157.1"/>
    </source>
</evidence>
<keyword evidence="3" id="KW-0812">Transmembrane</keyword>
<evidence type="ECO:0000256" key="2">
    <source>
        <dbReference type="ARBA" id="ARBA00022842"/>
    </source>
</evidence>
<reference evidence="4" key="1">
    <citation type="submission" date="2021-06" db="EMBL/GenBank/DDBJ databases">
        <authorList>
            <person name="Kallberg Y."/>
            <person name="Tangrot J."/>
            <person name="Rosling A."/>
        </authorList>
    </citation>
    <scope>NUCLEOTIDE SEQUENCE</scope>
    <source>
        <strain evidence="4">BR232B</strain>
    </source>
</reference>
<name>A0A9N9FKN8_9GLOM</name>
<dbReference type="SUPFAM" id="SSF81665">
    <property type="entry name" value="Calcium ATPase, transmembrane domain M"/>
    <property type="match status" value="1"/>
</dbReference>
<organism evidence="4 5">
    <name type="scientific">Paraglomus brasilianum</name>
    <dbReference type="NCBI Taxonomy" id="144538"/>
    <lineage>
        <taxon>Eukaryota</taxon>
        <taxon>Fungi</taxon>
        <taxon>Fungi incertae sedis</taxon>
        <taxon>Mucoromycota</taxon>
        <taxon>Glomeromycotina</taxon>
        <taxon>Glomeromycetes</taxon>
        <taxon>Paraglomerales</taxon>
        <taxon>Paraglomeraceae</taxon>
        <taxon>Paraglomus</taxon>
    </lineage>
</organism>
<sequence length="99" mass="11187">MDTFAVLALATDPPTSDLLDRKPSSHRGEALLNYGDDQLQTLFFNTFVFLQIFNKLNIFKGILANQFFMFIFVLMVSGQALIVNYGELAFQMISLNGEQ</sequence>
<dbReference type="PANTHER" id="PTHR24093:SF369">
    <property type="entry name" value="CALCIUM-TRANSPORTING ATPASE"/>
    <property type="match status" value="1"/>
</dbReference>
<dbReference type="GO" id="GO:0005886">
    <property type="term" value="C:plasma membrane"/>
    <property type="evidence" value="ECO:0007669"/>
    <property type="project" value="TreeGrafter"/>
</dbReference>
<keyword evidence="5" id="KW-1185">Reference proteome</keyword>
<keyword evidence="3" id="KW-1133">Transmembrane helix</keyword>
<evidence type="ECO:0000256" key="3">
    <source>
        <dbReference type="SAM" id="Phobius"/>
    </source>
</evidence>
<keyword evidence="2" id="KW-0460">Magnesium</keyword>
<dbReference type="EMBL" id="CAJVPI010000479">
    <property type="protein sequence ID" value="CAG8540157.1"/>
    <property type="molecule type" value="Genomic_DNA"/>
</dbReference>
<dbReference type="GO" id="GO:0012505">
    <property type="term" value="C:endomembrane system"/>
    <property type="evidence" value="ECO:0007669"/>
    <property type="project" value="UniProtKB-SubCell"/>
</dbReference>
<dbReference type="Proteomes" id="UP000789739">
    <property type="component" value="Unassembled WGS sequence"/>
</dbReference>
<dbReference type="AlphaFoldDB" id="A0A9N9FKN8"/>
<dbReference type="GO" id="GO:0005388">
    <property type="term" value="F:P-type calcium transporter activity"/>
    <property type="evidence" value="ECO:0007669"/>
    <property type="project" value="TreeGrafter"/>
</dbReference>
<dbReference type="GO" id="GO:0006874">
    <property type="term" value="P:intracellular calcium ion homeostasis"/>
    <property type="evidence" value="ECO:0007669"/>
    <property type="project" value="TreeGrafter"/>
</dbReference>
<accession>A0A9N9FKN8</accession>
<comment type="caution">
    <text evidence="4">The sequence shown here is derived from an EMBL/GenBank/DDBJ whole genome shotgun (WGS) entry which is preliminary data.</text>
</comment>
<evidence type="ECO:0000256" key="1">
    <source>
        <dbReference type="ARBA" id="ARBA00004127"/>
    </source>
</evidence>
<keyword evidence="3" id="KW-0472">Membrane</keyword>
<gene>
    <name evidence="4" type="ORF">PBRASI_LOCUS4546</name>
</gene>
<dbReference type="OrthoDB" id="3352408at2759"/>
<proteinExistence type="predicted"/>
<dbReference type="PANTHER" id="PTHR24093">
    <property type="entry name" value="CATION TRANSPORTING ATPASE"/>
    <property type="match status" value="1"/>
</dbReference>
<dbReference type="InterPro" id="IPR023298">
    <property type="entry name" value="ATPase_P-typ_TM_dom_sf"/>
</dbReference>
<evidence type="ECO:0000313" key="5">
    <source>
        <dbReference type="Proteomes" id="UP000789739"/>
    </source>
</evidence>
<feature type="transmembrane region" description="Helical" evidence="3">
    <location>
        <begin position="62"/>
        <end position="82"/>
    </location>
</feature>
<comment type="subcellular location">
    <subcellularLocation>
        <location evidence="1">Endomembrane system</location>
        <topology evidence="1">Multi-pass membrane protein</topology>
    </subcellularLocation>
</comment>